<dbReference type="SMART" id="SM00636">
    <property type="entry name" value="Glyco_18"/>
    <property type="match status" value="1"/>
</dbReference>
<dbReference type="Gene3D" id="3.20.20.80">
    <property type="entry name" value="Glycosidases"/>
    <property type="match status" value="1"/>
</dbReference>
<dbReference type="AlphaFoldDB" id="A0A9W9WK35"/>
<dbReference type="InterPro" id="IPR029070">
    <property type="entry name" value="Chitinase_insertion_sf"/>
</dbReference>
<evidence type="ECO:0000313" key="7">
    <source>
        <dbReference type="Proteomes" id="UP001147760"/>
    </source>
</evidence>
<gene>
    <name evidence="6" type="ORF">N7530_009978</name>
</gene>
<dbReference type="GO" id="GO:0008061">
    <property type="term" value="F:chitin binding"/>
    <property type="evidence" value="ECO:0007669"/>
    <property type="project" value="UniProtKB-KW"/>
</dbReference>
<keyword evidence="4" id="KW-0843">Virulence</keyword>
<dbReference type="GO" id="GO:0008843">
    <property type="term" value="F:endochitinase activity"/>
    <property type="evidence" value="ECO:0007669"/>
    <property type="project" value="UniProtKB-EC"/>
</dbReference>
<comment type="caution">
    <text evidence="6">The sequence shown here is derived from an EMBL/GenBank/DDBJ whole genome shotgun (WGS) entry which is preliminary data.</text>
</comment>
<keyword evidence="3" id="KW-0147">Chitin-binding</keyword>
<sequence length="918" mass="100214">MFEDNIGNLTNSTPSLDMQLCEKNYDSTHIFGIMVTSNGTFTPIQDAIKSWANATYLSFIESNFKRDCLFRDASQIDTSQYTHIHFGFGTLTPSFEVQAGDALSSYECDHDPGTKEDGPNYLAFLVVLNNLLPGKSVSIAAPASYWCLKQFPIAQISKIVDYIVYMTYDLHCQWDANNSNSQEGCGTGNCLRSHVNLTETRQSLAMITKAGVPGNKVVVGVTSYGRSFKMAEPGCWGPSCLYTGDRLNSNAKKERCTATAGYIADAEIAEILNSPKRAATQHFVDPSSNSDILVYDDTEYVSYMSPAIKAMHTALYTAWGLAGISDSASDLKEHNEAPGPTKDWALYSELIRRGKARKADHSRNGNWTDMDYTHEMIVDSTSYIPSDRWKTLNADAAWADVVRIWKDTNEPKAGIEFMQSVTTTLHIGAKANCGLLTGDSCSDYHNTLFEVAAIDGTAFDDLENKFAPVPPEEDNTWLLLLIDILTLGTLGTAGPFFNSFLKKLPYFLEKTSTLDNFKDTSMAMIGQGTTIAKDELPSDESPWTPESQDAFSKYMGQVIGGWTNITSISLAKLFDGSEESIKILGETMSNGKLIEGKFEREPPAKDPTITDKNILRANINKCFFGYSIPALWQVLKTYAFVIDAGHACGSKELSAYLEDDIMDATGACVDGQQYYLVYPDGDAVECHSVCHEHGPCQNVCTDSKFSMPPGLDSLGGVNFGGISTADLIKGSVRTWKKNGKANGGGFADPTNQGTIDKMMDVDVTTPGFMRIPVCSPERAFQSWDTANPGSSDFYPCDIPPGKDTCGHSTFVDVTSNGSPLVNDCHTIIKNIEGDATTDYTTQVLGKNQREIVTHASCHFGVKATKEGGNADFVVGEQDVIDIIKESVKQFARDGKAGAKGNMDCNGNIKGQPVLWGIY</sequence>
<dbReference type="PANTHER" id="PTHR47700:SF1">
    <property type="entry name" value="CHITINASE"/>
    <property type="match status" value="1"/>
</dbReference>
<evidence type="ECO:0000256" key="4">
    <source>
        <dbReference type="ARBA" id="ARBA00023026"/>
    </source>
</evidence>
<proteinExistence type="inferred from homology"/>
<dbReference type="InterPro" id="IPR053214">
    <property type="entry name" value="LysM12-like"/>
</dbReference>
<dbReference type="InterPro" id="IPR029226">
    <property type="entry name" value="Ecp2-like"/>
</dbReference>
<dbReference type="InterPro" id="IPR001223">
    <property type="entry name" value="Glyco_hydro18_cat"/>
</dbReference>
<dbReference type="EC" id="3.2.1.14" evidence="2"/>
<dbReference type="GO" id="GO:0005975">
    <property type="term" value="P:carbohydrate metabolic process"/>
    <property type="evidence" value="ECO:0007669"/>
    <property type="project" value="InterPro"/>
</dbReference>
<organism evidence="6 7">
    <name type="scientific">Penicillium desertorum</name>
    <dbReference type="NCBI Taxonomy" id="1303715"/>
    <lineage>
        <taxon>Eukaryota</taxon>
        <taxon>Fungi</taxon>
        <taxon>Dikarya</taxon>
        <taxon>Ascomycota</taxon>
        <taxon>Pezizomycotina</taxon>
        <taxon>Eurotiomycetes</taxon>
        <taxon>Eurotiomycetidae</taxon>
        <taxon>Eurotiales</taxon>
        <taxon>Aspergillaceae</taxon>
        <taxon>Penicillium</taxon>
    </lineage>
</organism>
<evidence type="ECO:0000256" key="3">
    <source>
        <dbReference type="ARBA" id="ARBA00022669"/>
    </source>
</evidence>
<feature type="domain" description="Chitinase II/V-like catalytic" evidence="5">
    <location>
        <begin position="64"/>
        <end position="330"/>
    </location>
</feature>
<dbReference type="PANTHER" id="PTHR47700">
    <property type="entry name" value="V CHITINASE, PUTATIVE (AFU_ORTHOLOGUE AFUA_6G13720)-RELATED"/>
    <property type="match status" value="1"/>
</dbReference>
<name>A0A9W9WK35_9EURO</name>
<comment type="similarity">
    <text evidence="1">Belongs to the glycosyl hydrolase 18 family. Chitinase class V subfamily.</text>
</comment>
<accession>A0A9W9WK35</accession>
<dbReference type="OrthoDB" id="73875at2759"/>
<evidence type="ECO:0000256" key="2">
    <source>
        <dbReference type="ARBA" id="ARBA00012729"/>
    </source>
</evidence>
<evidence type="ECO:0000256" key="1">
    <source>
        <dbReference type="ARBA" id="ARBA00008682"/>
    </source>
</evidence>
<dbReference type="InterPro" id="IPR017853">
    <property type="entry name" value="GH"/>
</dbReference>
<dbReference type="InterPro" id="IPR011583">
    <property type="entry name" value="Chitinase_II/V-like_cat"/>
</dbReference>
<keyword evidence="7" id="KW-1185">Reference proteome</keyword>
<dbReference type="Gene3D" id="3.10.50.10">
    <property type="match status" value="1"/>
</dbReference>
<dbReference type="EMBL" id="JAPWDO010000006">
    <property type="protein sequence ID" value="KAJ5466191.1"/>
    <property type="molecule type" value="Genomic_DNA"/>
</dbReference>
<reference evidence="6" key="2">
    <citation type="journal article" date="2023" name="IMA Fungus">
        <title>Comparative genomic study of the Penicillium genus elucidates a diverse pangenome and 15 lateral gene transfer events.</title>
        <authorList>
            <person name="Petersen C."/>
            <person name="Sorensen T."/>
            <person name="Nielsen M.R."/>
            <person name="Sondergaard T.E."/>
            <person name="Sorensen J.L."/>
            <person name="Fitzpatrick D.A."/>
            <person name="Frisvad J.C."/>
            <person name="Nielsen K.L."/>
        </authorList>
    </citation>
    <scope>NUCLEOTIDE SEQUENCE</scope>
    <source>
        <strain evidence="6">IBT 17660</strain>
    </source>
</reference>
<dbReference type="SUPFAM" id="SSF51445">
    <property type="entry name" value="(Trans)glycosidases"/>
    <property type="match status" value="1"/>
</dbReference>
<protein>
    <recommendedName>
        <fullName evidence="2">chitinase</fullName>
        <ecNumber evidence="2">3.2.1.14</ecNumber>
    </recommendedName>
</protein>
<evidence type="ECO:0000259" key="5">
    <source>
        <dbReference type="SMART" id="SM00636"/>
    </source>
</evidence>
<dbReference type="Proteomes" id="UP001147760">
    <property type="component" value="Unassembled WGS sequence"/>
</dbReference>
<reference evidence="6" key="1">
    <citation type="submission" date="2022-12" db="EMBL/GenBank/DDBJ databases">
        <authorList>
            <person name="Petersen C."/>
        </authorList>
    </citation>
    <scope>NUCLEOTIDE SEQUENCE</scope>
    <source>
        <strain evidence="6">IBT 17660</strain>
    </source>
</reference>
<dbReference type="Pfam" id="PF00704">
    <property type="entry name" value="Glyco_hydro_18"/>
    <property type="match status" value="1"/>
</dbReference>
<evidence type="ECO:0000313" key="6">
    <source>
        <dbReference type="EMBL" id="KAJ5466191.1"/>
    </source>
</evidence>
<dbReference type="SUPFAM" id="SSF54556">
    <property type="entry name" value="Chitinase insertion domain"/>
    <property type="match status" value="1"/>
</dbReference>
<dbReference type="Pfam" id="PF14856">
    <property type="entry name" value="Hce2"/>
    <property type="match status" value="1"/>
</dbReference>